<keyword evidence="1" id="KW-0732">Signal</keyword>
<gene>
    <name evidence="2" type="ORF">SAMN05428953_101218</name>
</gene>
<feature type="chain" id="PRO_5011603367" description="Outer membrane protein beta-barrel domain-containing protein" evidence="1">
    <location>
        <begin position="23"/>
        <end position="214"/>
    </location>
</feature>
<dbReference type="EMBL" id="FNEE01000001">
    <property type="protein sequence ID" value="SDI12219.1"/>
    <property type="molecule type" value="Genomic_DNA"/>
</dbReference>
<dbReference type="Proteomes" id="UP000198894">
    <property type="component" value="Unassembled WGS sequence"/>
</dbReference>
<sequence>MRGLQVALAAVILGISVSSGLADDNSPFIYFATQDPFADGLPTKNDVFVFGGVFTRGAFGDAINVFGADYTDNYIVGAAYGRDFVDIGAGFVLGGVAGAAIRFGQDDDTTGELWAGARLRHHGLVIGDLAIAPALTAGFSAVTGPTEIEREREIRHDGDASFLGFVGAELSFRVRQAPNVELVYQLHHRSGADGTFGDMTEGSNANALGIRYRF</sequence>
<dbReference type="AlphaFoldDB" id="A0A1G8HZW9"/>
<evidence type="ECO:0000313" key="2">
    <source>
        <dbReference type="EMBL" id="SDI12219.1"/>
    </source>
</evidence>
<organism evidence="2 3">
    <name type="scientific">Mesorhizobium muleiense</name>
    <dbReference type="NCBI Taxonomy" id="1004279"/>
    <lineage>
        <taxon>Bacteria</taxon>
        <taxon>Pseudomonadati</taxon>
        <taxon>Pseudomonadota</taxon>
        <taxon>Alphaproteobacteria</taxon>
        <taxon>Hyphomicrobiales</taxon>
        <taxon>Phyllobacteriaceae</taxon>
        <taxon>Mesorhizobium</taxon>
    </lineage>
</organism>
<feature type="signal peptide" evidence="1">
    <location>
        <begin position="1"/>
        <end position="22"/>
    </location>
</feature>
<proteinExistence type="predicted"/>
<evidence type="ECO:0000256" key="1">
    <source>
        <dbReference type="SAM" id="SignalP"/>
    </source>
</evidence>
<evidence type="ECO:0008006" key="4">
    <source>
        <dbReference type="Google" id="ProtNLM"/>
    </source>
</evidence>
<evidence type="ECO:0000313" key="3">
    <source>
        <dbReference type="Proteomes" id="UP000198894"/>
    </source>
</evidence>
<accession>A0A1G8HZW9</accession>
<protein>
    <recommendedName>
        <fullName evidence="4">Outer membrane protein beta-barrel domain-containing protein</fullName>
    </recommendedName>
</protein>
<reference evidence="3" key="1">
    <citation type="submission" date="2016-10" db="EMBL/GenBank/DDBJ databases">
        <authorList>
            <person name="Varghese N."/>
            <person name="Submissions S."/>
        </authorList>
    </citation>
    <scope>NUCLEOTIDE SEQUENCE [LARGE SCALE GENOMIC DNA]</scope>
    <source>
        <strain evidence="3">CGMCC 1.11022</strain>
    </source>
</reference>
<name>A0A1G8HZW9_9HYPH</name>
<keyword evidence="3" id="KW-1185">Reference proteome</keyword>